<organism evidence="1 2">
    <name type="scientific">Thelephora ganbajun</name>
    <name type="common">Ganba fungus</name>
    <dbReference type="NCBI Taxonomy" id="370292"/>
    <lineage>
        <taxon>Eukaryota</taxon>
        <taxon>Fungi</taxon>
        <taxon>Dikarya</taxon>
        <taxon>Basidiomycota</taxon>
        <taxon>Agaricomycotina</taxon>
        <taxon>Agaricomycetes</taxon>
        <taxon>Thelephorales</taxon>
        <taxon>Thelephoraceae</taxon>
        <taxon>Thelephora</taxon>
    </lineage>
</organism>
<dbReference type="EMBL" id="MU118036">
    <property type="protein sequence ID" value="KAF9647322.1"/>
    <property type="molecule type" value="Genomic_DNA"/>
</dbReference>
<protein>
    <submittedName>
        <fullName evidence="1">Peptidase A22B, signal peptide peptidase</fullName>
    </submittedName>
</protein>
<proteinExistence type="predicted"/>
<dbReference type="Proteomes" id="UP000886501">
    <property type="component" value="Unassembled WGS sequence"/>
</dbReference>
<gene>
    <name evidence="1" type="ORF">BDM02DRAFT_2708533</name>
</gene>
<comment type="caution">
    <text evidence="1">The sequence shown here is derived from an EMBL/GenBank/DDBJ whole genome shotgun (WGS) entry which is preliminary data.</text>
</comment>
<evidence type="ECO:0000313" key="2">
    <source>
        <dbReference type="Proteomes" id="UP000886501"/>
    </source>
</evidence>
<keyword evidence="2" id="KW-1185">Reference proteome</keyword>
<evidence type="ECO:0000313" key="1">
    <source>
        <dbReference type="EMBL" id="KAF9647322.1"/>
    </source>
</evidence>
<name>A0ACB6ZCM5_THEGA</name>
<reference evidence="1" key="2">
    <citation type="journal article" date="2020" name="Nat. Commun.">
        <title>Large-scale genome sequencing of mycorrhizal fungi provides insights into the early evolution of symbiotic traits.</title>
        <authorList>
            <person name="Miyauchi S."/>
            <person name="Kiss E."/>
            <person name="Kuo A."/>
            <person name="Drula E."/>
            <person name="Kohler A."/>
            <person name="Sanchez-Garcia M."/>
            <person name="Morin E."/>
            <person name="Andreopoulos B."/>
            <person name="Barry K.W."/>
            <person name="Bonito G."/>
            <person name="Buee M."/>
            <person name="Carver A."/>
            <person name="Chen C."/>
            <person name="Cichocki N."/>
            <person name="Clum A."/>
            <person name="Culley D."/>
            <person name="Crous P.W."/>
            <person name="Fauchery L."/>
            <person name="Girlanda M."/>
            <person name="Hayes R.D."/>
            <person name="Keri Z."/>
            <person name="LaButti K."/>
            <person name="Lipzen A."/>
            <person name="Lombard V."/>
            <person name="Magnuson J."/>
            <person name="Maillard F."/>
            <person name="Murat C."/>
            <person name="Nolan M."/>
            <person name="Ohm R.A."/>
            <person name="Pangilinan J."/>
            <person name="Pereira M.F."/>
            <person name="Perotto S."/>
            <person name="Peter M."/>
            <person name="Pfister S."/>
            <person name="Riley R."/>
            <person name="Sitrit Y."/>
            <person name="Stielow J.B."/>
            <person name="Szollosi G."/>
            <person name="Zifcakova L."/>
            <person name="Stursova M."/>
            <person name="Spatafora J.W."/>
            <person name="Tedersoo L."/>
            <person name="Vaario L.M."/>
            <person name="Yamada A."/>
            <person name="Yan M."/>
            <person name="Wang P."/>
            <person name="Xu J."/>
            <person name="Bruns T."/>
            <person name="Baldrian P."/>
            <person name="Vilgalys R."/>
            <person name="Dunand C."/>
            <person name="Henrissat B."/>
            <person name="Grigoriev I.V."/>
            <person name="Hibbett D."/>
            <person name="Nagy L.G."/>
            <person name="Martin F.M."/>
        </authorList>
    </citation>
    <scope>NUCLEOTIDE SEQUENCE</scope>
    <source>
        <strain evidence="1">P2</strain>
    </source>
</reference>
<reference evidence="1" key="1">
    <citation type="submission" date="2019-10" db="EMBL/GenBank/DDBJ databases">
        <authorList>
            <consortium name="DOE Joint Genome Institute"/>
            <person name="Kuo A."/>
            <person name="Miyauchi S."/>
            <person name="Kiss E."/>
            <person name="Drula E."/>
            <person name="Kohler A."/>
            <person name="Sanchez-Garcia M."/>
            <person name="Andreopoulos B."/>
            <person name="Barry K.W."/>
            <person name="Bonito G."/>
            <person name="Buee M."/>
            <person name="Carver A."/>
            <person name="Chen C."/>
            <person name="Cichocki N."/>
            <person name="Clum A."/>
            <person name="Culley D."/>
            <person name="Crous P.W."/>
            <person name="Fauchery L."/>
            <person name="Girlanda M."/>
            <person name="Hayes R."/>
            <person name="Keri Z."/>
            <person name="Labutti K."/>
            <person name="Lipzen A."/>
            <person name="Lombard V."/>
            <person name="Magnuson J."/>
            <person name="Maillard F."/>
            <person name="Morin E."/>
            <person name="Murat C."/>
            <person name="Nolan M."/>
            <person name="Ohm R."/>
            <person name="Pangilinan J."/>
            <person name="Pereira M."/>
            <person name="Perotto S."/>
            <person name="Peter M."/>
            <person name="Riley R."/>
            <person name="Sitrit Y."/>
            <person name="Stielow B."/>
            <person name="Szollosi G."/>
            <person name="Zifcakova L."/>
            <person name="Stursova M."/>
            <person name="Spatafora J.W."/>
            <person name="Tedersoo L."/>
            <person name="Vaario L.-M."/>
            <person name="Yamada A."/>
            <person name="Yan M."/>
            <person name="Wang P."/>
            <person name="Xu J."/>
            <person name="Bruns T."/>
            <person name="Baldrian P."/>
            <person name="Vilgalys R."/>
            <person name="Henrissat B."/>
            <person name="Grigoriev I.V."/>
            <person name="Hibbett D."/>
            <person name="Nagy L.G."/>
            <person name="Martin F.M."/>
        </authorList>
    </citation>
    <scope>NUCLEOTIDE SEQUENCE</scope>
    <source>
        <strain evidence="1">P2</strain>
    </source>
</reference>
<accession>A0ACB6ZCM5</accession>
<sequence>MSVRILDWHLLSSYAGLLSLAASIVYSGSYGSLPSKPYSFREKSKDGGNSEDSDDEEELERLSIEDAWLFPVFGSFALYGLYLIIKYYGSEWINLVLGWYFVTTGVGSVWAVLRSLVRFMIGKTRWRSFEKYSLRYSKGKSKDLGRISWRAPTMYLFPLAVLPSILYAASDSPKSALLTDILAVSFSFNAISLLQLDSFLTGSVVLGGLFVYDIWWVFGTEVMVKVATKVDAPIKLLWPKSMWLASDRGFVMLGLGDVVVPGIFVALALRYDVYQEQHGKGPRRVFFWASLTGYCFGLFTTMAVMHVFRASQPALLYISPACILSILIAGSMRGELRDMWEWVDGGRQAPKVADEKKTE</sequence>